<dbReference type="InterPro" id="IPR036365">
    <property type="entry name" value="PGBD-like_sf"/>
</dbReference>
<protein>
    <recommendedName>
        <fullName evidence="20">Metalloendopeptidase</fullName>
    </recommendedName>
</protein>
<feature type="binding site" evidence="11">
    <location>
        <position position="1500"/>
    </location>
    <ligand>
        <name>Ca(2+)</name>
        <dbReference type="ChEBI" id="CHEBI:29108"/>
        <label>4</label>
    </ligand>
</feature>
<evidence type="ECO:0000256" key="13">
    <source>
        <dbReference type="PROSITE-ProRule" id="PRU01011"/>
    </source>
</evidence>
<evidence type="ECO:0000256" key="4">
    <source>
        <dbReference type="ARBA" id="ARBA00022723"/>
    </source>
</evidence>
<dbReference type="InterPro" id="IPR024079">
    <property type="entry name" value="MetalloPept_cat_dom_sf"/>
</dbReference>
<keyword evidence="15" id="KW-0812">Transmembrane</keyword>
<feature type="active site" evidence="14">
    <location>
        <position position="532"/>
    </location>
</feature>
<feature type="binding site" evidence="11">
    <location>
        <position position="1389"/>
    </location>
    <ligand>
        <name>Ca(2+)</name>
        <dbReference type="ChEBI" id="CHEBI:29108"/>
        <label>3</label>
    </ligand>
</feature>
<dbReference type="InterPro" id="IPR021158">
    <property type="entry name" value="Pept_M10A_Zn_BS"/>
</dbReference>
<feature type="binding site" evidence="11">
    <location>
        <position position="1591"/>
    </location>
    <ligand>
        <name>Ca(2+)</name>
        <dbReference type="ChEBI" id="CHEBI:29108"/>
        <label>5</label>
    </ligand>
</feature>
<gene>
    <name evidence="18" type="ORF">QR680_015556</name>
</gene>
<evidence type="ECO:0000256" key="11">
    <source>
        <dbReference type="PIRSR" id="PIRSR621190-2"/>
    </source>
</evidence>
<dbReference type="InterPro" id="IPR000859">
    <property type="entry name" value="CUB_dom"/>
</dbReference>
<dbReference type="Gene3D" id="3.40.390.10">
    <property type="entry name" value="Collagenase (Catalytic Domain)"/>
    <property type="match status" value="3"/>
</dbReference>
<dbReference type="SUPFAM" id="SSF55486">
    <property type="entry name" value="Metalloproteases ('zincins'), catalytic domain"/>
    <property type="match status" value="3"/>
</dbReference>
<feature type="binding site" evidence="14">
    <location>
        <position position="531"/>
    </location>
    <ligand>
        <name>Zn(2+)</name>
        <dbReference type="ChEBI" id="CHEBI:29105"/>
        <note>catalytic</note>
    </ligand>
</feature>
<dbReference type="PROSITE" id="PS01186">
    <property type="entry name" value="EGF_2"/>
    <property type="match status" value="2"/>
</dbReference>
<feature type="transmembrane region" description="Helical" evidence="15">
    <location>
        <begin position="23"/>
        <end position="47"/>
    </location>
</feature>
<reference evidence="18" key="1">
    <citation type="submission" date="2023-06" db="EMBL/GenBank/DDBJ databases">
        <title>Genomic analysis of the entomopathogenic nematode Steinernema hermaphroditum.</title>
        <authorList>
            <person name="Schwarz E.M."/>
            <person name="Heppert J.K."/>
            <person name="Baniya A."/>
            <person name="Schwartz H.T."/>
            <person name="Tan C.-H."/>
            <person name="Antoshechkin I."/>
            <person name="Sternberg P.W."/>
            <person name="Goodrich-Blair H."/>
            <person name="Dillman A.R."/>
        </authorList>
    </citation>
    <scope>NUCLEOTIDE SEQUENCE</scope>
    <source>
        <strain evidence="18">PS9179</strain>
        <tissue evidence="18">Whole animal</tissue>
    </source>
</reference>
<feature type="binding site" evidence="11">
    <location>
        <position position="1409"/>
    </location>
    <ligand>
        <name>Zn(2+)</name>
        <dbReference type="ChEBI" id="CHEBI:29105"/>
        <label>1</label>
    </ligand>
</feature>
<keyword evidence="11" id="KW-0106">Calcium</keyword>
<evidence type="ECO:0000256" key="9">
    <source>
        <dbReference type="ARBA" id="ARBA00023145"/>
    </source>
</evidence>
<feature type="transmembrane region" description="Helical" evidence="15">
    <location>
        <begin position="239"/>
        <end position="259"/>
    </location>
</feature>
<feature type="binding site" evidence="14">
    <location>
        <position position="973"/>
    </location>
    <ligand>
        <name>Zn(2+)</name>
        <dbReference type="ChEBI" id="CHEBI:29105"/>
        <note>catalytic</note>
    </ligand>
</feature>
<feature type="active site" evidence="14">
    <location>
        <position position="970"/>
    </location>
</feature>
<accession>A0AA39H865</accession>
<evidence type="ECO:0000313" key="19">
    <source>
        <dbReference type="Proteomes" id="UP001175271"/>
    </source>
</evidence>
<feature type="binding site" evidence="11">
    <location>
        <position position="1434"/>
    </location>
    <ligand>
        <name>Zn(2+)</name>
        <dbReference type="ChEBI" id="CHEBI:29105"/>
        <label>2</label>
        <note>catalytic</note>
    </ligand>
</feature>
<feature type="binding site" evidence="11">
    <location>
        <position position="1372"/>
    </location>
    <ligand>
        <name>Ca(2+)</name>
        <dbReference type="ChEBI" id="CHEBI:29108"/>
        <label>2</label>
    </ligand>
</feature>
<feature type="domain" description="Peptidase M12A" evidence="17">
    <location>
        <begin position="868"/>
        <end position="1075"/>
    </location>
</feature>
<dbReference type="InterPro" id="IPR035914">
    <property type="entry name" value="Sperma_CUB_dom_sf"/>
</dbReference>
<dbReference type="CDD" id="cd00637">
    <property type="entry name" value="7tm_classA_rhodopsin-like"/>
    <property type="match status" value="1"/>
</dbReference>
<keyword evidence="19" id="KW-1185">Reference proteome</keyword>
<keyword evidence="15" id="KW-1133">Transmembrane helix</keyword>
<keyword evidence="2" id="KW-0245">EGF-like domain</keyword>
<evidence type="ECO:0000259" key="17">
    <source>
        <dbReference type="PROSITE" id="PS51864"/>
    </source>
</evidence>
<feature type="transmembrane region" description="Helical" evidence="15">
    <location>
        <begin position="98"/>
        <end position="126"/>
    </location>
</feature>
<dbReference type="SUPFAM" id="SSF49854">
    <property type="entry name" value="Spermadhesin, CUB domain"/>
    <property type="match status" value="1"/>
</dbReference>
<feature type="binding site" evidence="11">
    <location>
        <position position="1438"/>
    </location>
    <ligand>
        <name>Zn(2+)</name>
        <dbReference type="ChEBI" id="CHEBI:29105"/>
        <label>2</label>
        <note>catalytic</note>
    </ligand>
</feature>
<feature type="binding site" description="in inhibited form" evidence="11">
    <location>
        <position position="1298"/>
    </location>
    <ligand>
        <name>Zn(2+)</name>
        <dbReference type="ChEBI" id="CHEBI:29105"/>
        <label>2</label>
        <note>catalytic</note>
    </ligand>
</feature>
<evidence type="ECO:0000256" key="10">
    <source>
        <dbReference type="ARBA" id="ARBA00023157"/>
    </source>
</evidence>
<dbReference type="InterPro" id="IPR000742">
    <property type="entry name" value="EGF"/>
</dbReference>
<feature type="transmembrane region" description="Helical" evidence="15">
    <location>
        <begin position="190"/>
        <end position="218"/>
    </location>
</feature>
<feature type="binding site" evidence="11">
    <location>
        <position position="1637"/>
    </location>
    <ligand>
        <name>Ca(2+)</name>
        <dbReference type="ChEBI" id="CHEBI:29108"/>
        <label>4</label>
    </ligand>
</feature>
<feature type="binding site" evidence="11">
    <location>
        <position position="1382"/>
    </location>
    <ligand>
        <name>Zn(2+)</name>
        <dbReference type="ChEBI" id="CHEBI:29105"/>
        <label>1</label>
    </ligand>
</feature>
<comment type="cofactor">
    <cofactor evidence="11">
        <name>Zn(2+)</name>
        <dbReference type="ChEBI" id="CHEBI:29105"/>
    </cofactor>
    <text evidence="11">Binds 2 Zn(2+) ions per subunit.</text>
</comment>
<dbReference type="InterPro" id="IPR036375">
    <property type="entry name" value="Hemopexin-like_dom_sf"/>
</dbReference>
<dbReference type="EMBL" id="JAUCMV010000004">
    <property type="protein sequence ID" value="KAK0401017.1"/>
    <property type="molecule type" value="Genomic_DNA"/>
</dbReference>
<dbReference type="Pfam" id="PF00413">
    <property type="entry name" value="Peptidase_M10"/>
    <property type="match status" value="1"/>
</dbReference>
<dbReference type="InterPro" id="IPR034035">
    <property type="entry name" value="Astacin-like_dom"/>
</dbReference>
<evidence type="ECO:0000259" key="16">
    <source>
        <dbReference type="PROSITE" id="PS01180"/>
    </source>
</evidence>
<proteinExistence type="inferred from homology"/>
<evidence type="ECO:0000256" key="15">
    <source>
        <dbReference type="SAM" id="Phobius"/>
    </source>
</evidence>
<dbReference type="InterPro" id="IPR021190">
    <property type="entry name" value="Pept_M10A"/>
</dbReference>
<comment type="cofactor">
    <cofactor evidence="11">
        <name>Ca(2+)</name>
        <dbReference type="ChEBI" id="CHEBI:29108"/>
    </cofactor>
    <text evidence="11">Can bind about 5 Ca(2+) ions per subunit.</text>
</comment>
<feature type="binding site" evidence="11">
    <location>
        <position position="1395"/>
    </location>
    <ligand>
        <name>Zn(2+)</name>
        <dbReference type="ChEBI" id="CHEBI:29105"/>
        <label>1</label>
    </ligand>
</feature>
<dbReference type="SUPFAM" id="SSF50923">
    <property type="entry name" value="Hemopexin-like domain"/>
    <property type="match status" value="1"/>
</dbReference>
<organism evidence="18 19">
    <name type="scientific">Steinernema hermaphroditum</name>
    <dbReference type="NCBI Taxonomy" id="289476"/>
    <lineage>
        <taxon>Eukaryota</taxon>
        <taxon>Metazoa</taxon>
        <taxon>Ecdysozoa</taxon>
        <taxon>Nematoda</taxon>
        <taxon>Chromadorea</taxon>
        <taxon>Rhabditida</taxon>
        <taxon>Tylenchina</taxon>
        <taxon>Panagrolaimomorpha</taxon>
        <taxon>Strongyloidoidea</taxon>
        <taxon>Steinernematidae</taxon>
        <taxon>Steinernema</taxon>
    </lineage>
</organism>
<dbReference type="GO" id="GO:0008270">
    <property type="term" value="F:zinc ion binding"/>
    <property type="evidence" value="ECO:0007669"/>
    <property type="project" value="UniProtKB-UniRule"/>
</dbReference>
<keyword evidence="10" id="KW-1015">Disulfide bond</keyword>
<dbReference type="Gene3D" id="1.20.1070.10">
    <property type="entry name" value="Rhodopsin 7-helix transmembrane proteins"/>
    <property type="match status" value="1"/>
</dbReference>
<name>A0AA39H865_9BILA</name>
<dbReference type="SMART" id="SM00235">
    <property type="entry name" value="ZnMc"/>
    <property type="match status" value="3"/>
</dbReference>
<evidence type="ECO:0000256" key="6">
    <source>
        <dbReference type="ARBA" id="ARBA00022801"/>
    </source>
</evidence>
<dbReference type="CDD" id="cd04280">
    <property type="entry name" value="ZnMc_astacin_like"/>
    <property type="match status" value="2"/>
</dbReference>
<evidence type="ECO:0000256" key="5">
    <source>
        <dbReference type="ARBA" id="ARBA00022729"/>
    </source>
</evidence>
<keyword evidence="6 14" id="KW-0378">Hydrolase</keyword>
<dbReference type="SUPFAM" id="SSF47090">
    <property type="entry name" value="PGBD-like"/>
    <property type="match status" value="1"/>
</dbReference>
<dbReference type="PANTHER" id="PTHR10127">
    <property type="entry name" value="DISCOIDIN, CUB, EGF, LAMININ , AND ZINC METALLOPROTEASE DOMAIN CONTAINING"/>
    <property type="match status" value="1"/>
</dbReference>
<dbReference type="InterPro" id="IPR001506">
    <property type="entry name" value="Peptidase_M12A"/>
</dbReference>
<feature type="domain" description="Peptidase M12A" evidence="17">
    <location>
        <begin position="430"/>
        <end position="637"/>
    </location>
</feature>
<comment type="caution">
    <text evidence="18">The sequence shown here is derived from an EMBL/GenBank/DDBJ whole genome shotgun (WGS) entry which is preliminary data.</text>
</comment>
<keyword evidence="3 14" id="KW-0645">Protease</keyword>
<dbReference type="PROSITE" id="PS00546">
    <property type="entry name" value="CYSTEINE_SWITCH"/>
    <property type="match status" value="1"/>
</dbReference>
<keyword evidence="15" id="KW-0472">Membrane</keyword>
<dbReference type="PANTHER" id="PTHR10127:SF793">
    <property type="entry name" value="ZINC METALLOPROTEINASE NAS-31"/>
    <property type="match status" value="1"/>
</dbReference>
<evidence type="ECO:0000256" key="12">
    <source>
        <dbReference type="PROSITE-ProRule" id="PRU00059"/>
    </source>
</evidence>
<comment type="caution">
    <text evidence="12">Lacks conserved residue(s) required for the propagation of feature annotation.</text>
</comment>
<keyword evidence="9" id="KW-0865">Zymogen</keyword>
<keyword evidence="5" id="KW-0732">Signal</keyword>
<dbReference type="GO" id="GO:0006508">
    <property type="term" value="P:proteolysis"/>
    <property type="evidence" value="ECO:0007669"/>
    <property type="project" value="UniProtKB-KW"/>
</dbReference>
<evidence type="ECO:0000256" key="3">
    <source>
        <dbReference type="ARBA" id="ARBA00022670"/>
    </source>
</evidence>
<dbReference type="GO" id="GO:0004222">
    <property type="term" value="F:metalloendopeptidase activity"/>
    <property type="evidence" value="ECO:0007669"/>
    <property type="project" value="UniProtKB-UniRule"/>
</dbReference>
<feature type="transmembrane region" description="Helical" evidence="15">
    <location>
        <begin position="138"/>
        <end position="160"/>
    </location>
</feature>
<dbReference type="GO" id="GO:0031012">
    <property type="term" value="C:extracellular matrix"/>
    <property type="evidence" value="ECO:0007669"/>
    <property type="project" value="InterPro"/>
</dbReference>
<feature type="binding site" evidence="14">
    <location>
        <position position="535"/>
    </location>
    <ligand>
        <name>Zn(2+)</name>
        <dbReference type="ChEBI" id="CHEBI:29105"/>
        <note>catalytic</note>
    </ligand>
</feature>
<evidence type="ECO:0000313" key="18">
    <source>
        <dbReference type="EMBL" id="KAK0401017.1"/>
    </source>
</evidence>
<dbReference type="SUPFAM" id="SSF81321">
    <property type="entry name" value="Family A G protein-coupled receptor-like"/>
    <property type="match status" value="1"/>
</dbReference>
<dbReference type="Proteomes" id="UP001175271">
    <property type="component" value="Unassembled WGS sequence"/>
</dbReference>
<dbReference type="Pfam" id="PF00045">
    <property type="entry name" value="Hemopexin"/>
    <property type="match status" value="1"/>
</dbReference>
<sequence length="1672" mass="188751">MDNSPFVYGSELQGRGYVTSTDLIFGIMTTTAGVIAFGSAIVDLYMIKRLKVFHNAFGFFWATRSVAEMFMDVSFALYTGPVTILQSANMNPYLSIVVYHYAFTFAYLQCVMNLVIAINRFVAVWFPLHYIGIFKKKICWFVAIFGGFQSISIPVLYIIFPCQNIAYGPRFYANVFPKCSADMERDYSLLAYVLVKACFIIACSGTAAINFATFCKIGHVRFTSKARYQSEEFRRDVRLFVLGVSQDILMMIIVFMILLCNTKTDISILGALLSYDGLIFIYIFNTVSMVMFNPECRHLLFGERSAKANEEYDHLNGLQPDHFQKRADFIKANRDRLNAKVKERLERNAELFLKAREEQKKNRAPGAPAEHPFTIRPREIPSVFDVNAEYDLDDILLEGDQDVDIEQLKEIFGFEEVAGETAMDSRGKRQTMVDSLYPTDTWTQGVPYYFDPSLPSNRVAAVQTAIGFWQVNTCVKFTQVSSPSTSTIKPVVRFYNGTGCSSPIGRSTNPNLVTQDVSLGTGCDPPGIVAHEIGHSLGMYHGQTRYDRDSYISINTTNIQAAKLYNFNEANSSTNNNFGMRYDYRSIMHYEPYNSFAINQNYPVMNAFDWLAQYSMGSSRMPVFTDITLINYLYKCYDRCSTSGTVCQHGGKLNPNNCAVCQCPSGFSGNDCSNVEPARGVVGSCGGVLTPTTSWVDLDVTNKVGNGIWAESTVVANCTYHILAPVGKFVQFYVKFVGANGYNTTFCSHDCYWAGVDIKWDSNKQPEGYRFCCPDSYYWMATSKDNLVVVQAYNYWYYTDFTVSYRIDHPFTKKPRELASIFEINTALGLDEIFWEGDQDVNTAQLKEIFGLEDPAGQTTPSPRGKRQTMVDSQYPTDTWTQGVPYYFDPSLPATRVAAVQTAIGFWQANTCVRFTQVSSPSASTIKPVVRFYNGTGCNSPIGRNTNPSTVTQDISLGDGCDPPGIAAHEIGHSLGMYHGQSRYDRDSWISINSSNIQPAKLFNFNAANSTTNNNYGMRYDYRSIMHYEPYSSFAINQSAPVMNAYDWLAQYSMGASRMPVFTDIALINYEYKCYDRCSSAGTVCYHGGMPNPNNCTVCQCPSGFAGKDCSYIESPNGVVGSCGGLLTPTANWTDLKVTNQIGNGVWAASTVQANCTWHILAPSGKFVQFYVKFVGANGSNSTHCSSDCYWGGVDIKWDANKQPEGYRICCPDSYYWMNQSGNNLLIVQAYNFWFYTDFTLAYRIEKFGYIDDATEPYSVRTGAFYREKIKELQEMLVLPITGTIDEETKRVMSAPRCGVPDPTKVERNRRTAAYNYKWLKKRLTYWIKNNPASMTNTNEVHREIAKAFKVWQEVADISFKEKKSADGRDVDMSISFELRQHGDDKPFDEQILAHAFWLALIPPYAVVHFNYDQEFKSNPRDQTEFSLLSVAIHQIGHAIGLHHSNKKDSVMFPLSIHTTTNLSTNDIASVQALYGPISSQIIRSRTGELPPDPCDGHIDAATMIGGDVYMFKGEWFWTFNGDELTGNPSLVKTAWPEIEGDVDSVLTYNGYEYFFVEDKIFVFSSDGRLFAKQNLTDYGIPADVKKIRLAFLWYHGDRPILYMWAEKTTYTYDVHAKATSQNPITDDWADATANLDMNGDNYIFTRRGIHKFDKTTYYYHEPVPFTQMFHC</sequence>
<feature type="domain" description="CUB" evidence="16">
    <location>
        <begin position="685"/>
        <end position="808"/>
    </location>
</feature>
<keyword evidence="8 14" id="KW-0482">Metalloprotease</keyword>
<evidence type="ECO:0000256" key="2">
    <source>
        <dbReference type="ARBA" id="ARBA00022536"/>
    </source>
</evidence>
<dbReference type="Pfam" id="PF10328">
    <property type="entry name" value="7TM_GPCR_Srx"/>
    <property type="match status" value="1"/>
</dbReference>
<dbReference type="InterPro" id="IPR006026">
    <property type="entry name" value="Peptidase_Metallo"/>
</dbReference>
<feature type="binding site" evidence="14">
    <location>
        <position position="969"/>
    </location>
    <ligand>
        <name>Zn(2+)</name>
        <dbReference type="ChEBI" id="CHEBI:29105"/>
        <note>catalytic</note>
    </ligand>
</feature>
<dbReference type="PROSITE" id="PS51864">
    <property type="entry name" value="ASTACIN"/>
    <property type="match status" value="2"/>
</dbReference>
<dbReference type="PRINTS" id="PR00138">
    <property type="entry name" value="MATRIXIN"/>
</dbReference>
<dbReference type="Gene3D" id="2.110.10.10">
    <property type="entry name" value="Hemopexin-like domain"/>
    <property type="match status" value="1"/>
</dbReference>
<evidence type="ECO:0000256" key="14">
    <source>
        <dbReference type="PROSITE-ProRule" id="PRU01211"/>
    </source>
</evidence>
<evidence type="ECO:0000256" key="7">
    <source>
        <dbReference type="ARBA" id="ARBA00022833"/>
    </source>
</evidence>
<dbReference type="InterPro" id="IPR001818">
    <property type="entry name" value="Pept_M10_metallopeptidase"/>
</dbReference>
<feature type="binding site" evidence="14">
    <location>
        <position position="541"/>
    </location>
    <ligand>
        <name>Zn(2+)</name>
        <dbReference type="ChEBI" id="CHEBI:29105"/>
        <note>catalytic</note>
    </ligand>
</feature>
<keyword evidence="7 11" id="KW-0862">Zinc</keyword>
<feature type="binding site" evidence="11">
    <location>
        <position position="1444"/>
    </location>
    <ligand>
        <name>Zn(2+)</name>
        <dbReference type="ChEBI" id="CHEBI:29105"/>
        <label>2</label>
        <note>catalytic</note>
    </ligand>
</feature>
<feature type="repeat" description="Hemopexin" evidence="13">
    <location>
        <begin position="1492"/>
        <end position="1539"/>
    </location>
</feature>
<feature type="binding site" evidence="14">
    <location>
        <position position="979"/>
    </location>
    <ligand>
        <name>Zn(2+)</name>
        <dbReference type="ChEBI" id="CHEBI:29105"/>
        <note>catalytic</note>
    </ligand>
</feature>
<feature type="binding site" evidence="11">
    <location>
        <position position="1452"/>
    </location>
    <ligand>
        <name>Zn(2+)</name>
        <dbReference type="ChEBI" id="CHEBI:29105"/>
        <label>2</label>
        <note>catalytic</note>
    </ligand>
</feature>
<dbReference type="PROSITE" id="PS51642">
    <property type="entry name" value="HEMOPEXIN_2"/>
    <property type="match status" value="1"/>
</dbReference>
<evidence type="ECO:0000256" key="8">
    <source>
        <dbReference type="ARBA" id="ARBA00023049"/>
    </source>
</evidence>
<evidence type="ECO:0000256" key="1">
    <source>
        <dbReference type="ARBA" id="ARBA00010370"/>
    </source>
</evidence>
<comment type="cofactor">
    <cofactor evidence="14">
        <name>Zn(2+)</name>
        <dbReference type="ChEBI" id="CHEBI:29105"/>
    </cofactor>
    <text evidence="14">Binds 1 zinc ion per subunit.</text>
</comment>
<evidence type="ECO:0008006" key="20">
    <source>
        <dbReference type="Google" id="ProtNLM"/>
    </source>
</evidence>
<feature type="binding site" evidence="11">
    <location>
        <position position="1384"/>
    </location>
    <ligand>
        <name>Zn(2+)</name>
        <dbReference type="ChEBI" id="CHEBI:29105"/>
        <label>1</label>
    </ligand>
</feature>
<dbReference type="SMART" id="SM00120">
    <property type="entry name" value="HX"/>
    <property type="match status" value="2"/>
</dbReference>
<feature type="binding site" evidence="11">
    <location>
        <position position="1544"/>
    </location>
    <ligand>
        <name>Ca(2+)</name>
        <dbReference type="ChEBI" id="CHEBI:29108"/>
        <label>4</label>
    </ligand>
</feature>
<keyword evidence="4 11" id="KW-0479">Metal-binding</keyword>
<dbReference type="Pfam" id="PF01400">
    <property type="entry name" value="Astacin"/>
    <property type="match status" value="2"/>
</dbReference>
<dbReference type="InterPro" id="IPR019430">
    <property type="entry name" value="7TM_GPCR_serpentine_rcpt_Srx"/>
</dbReference>
<feature type="domain" description="CUB" evidence="16">
    <location>
        <begin position="1123"/>
        <end position="1246"/>
    </location>
</feature>
<dbReference type="InterPro" id="IPR018487">
    <property type="entry name" value="Hemopexin-like_repeat"/>
</dbReference>
<dbReference type="PROSITE" id="PS01180">
    <property type="entry name" value="CUB"/>
    <property type="match status" value="2"/>
</dbReference>
<comment type="similarity">
    <text evidence="1">Belongs to the peptidase M10A family.</text>
</comment>
<dbReference type="PROSITE" id="PS00022">
    <property type="entry name" value="EGF_1"/>
    <property type="match status" value="1"/>
</dbReference>